<keyword evidence="3" id="KW-1185">Reference proteome</keyword>
<evidence type="ECO:0000256" key="1">
    <source>
        <dbReference type="SAM" id="MobiDB-lite"/>
    </source>
</evidence>
<accession>A0AAV7SEY8</accession>
<sequence>MAAAASGSIPPLARAPGVTTTGLSDHIHVNAEGLSHSERKMAATQLEAHLAPKRGQRLPFSAGLPH</sequence>
<dbReference type="AlphaFoldDB" id="A0AAV7SEY8"/>
<feature type="region of interest" description="Disordered" evidence="1">
    <location>
        <begin position="1"/>
        <end position="21"/>
    </location>
</feature>
<organism evidence="2 3">
    <name type="scientific">Pleurodeles waltl</name>
    <name type="common">Iberian ribbed newt</name>
    <dbReference type="NCBI Taxonomy" id="8319"/>
    <lineage>
        <taxon>Eukaryota</taxon>
        <taxon>Metazoa</taxon>
        <taxon>Chordata</taxon>
        <taxon>Craniata</taxon>
        <taxon>Vertebrata</taxon>
        <taxon>Euteleostomi</taxon>
        <taxon>Amphibia</taxon>
        <taxon>Batrachia</taxon>
        <taxon>Caudata</taxon>
        <taxon>Salamandroidea</taxon>
        <taxon>Salamandridae</taxon>
        <taxon>Pleurodelinae</taxon>
        <taxon>Pleurodeles</taxon>
    </lineage>
</organism>
<evidence type="ECO:0000313" key="2">
    <source>
        <dbReference type="EMBL" id="KAJ1162795.1"/>
    </source>
</evidence>
<proteinExistence type="predicted"/>
<reference evidence="2" key="1">
    <citation type="journal article" date="2022" name="bioRxiv">
        <title>Sequencing and chromosome-scale assembly of the giantPleurodeles waltlgenome.</title>
        <authorList>
            <person name="Brown T."/>
            <person name="Elewa A."/>
            <person name="Iarovenko S."/>
            <person name="Subramanian E."/>
            <person name="Araus A.J."/>
            <person name="Petzold A."/>
            <person name="Susuki M."/>
            <person name="Suzuki K.-i.T."/>
            <person name="Hayashi T."/>
            <person name="Toyoda A."/>
            <person name="Oliveira C."/>
            <person name="Osipova E."/>
            <person name="Leigh N.D."/>
            <person name="Simon A."/>
            <person name="Yun M.H."/>
        </authorList>
    </citation>
    <scope>NUCLEOTIDE SEQUENCE</scope>
    <source>
        <strain evidence="2">20211129_DDA</strain>
        <tissue evidence="2">Liver</tissue>
    </source>
</reference>
<protein>
    <submittedName>
        <fullName evidence="2">Uncharacterized protein</fullName>
    </submittedName>
</protein>
<dbReference type="EMBL" id="JANPWB010000008">
    <property type="protein sequence ID" value="KAJ1162795.1"/>
    <property type="molecule type" value="Genomic_DNA"/>
</dbReference>
<comment type="caution">
    <text evidence="2">The sequence shown here is derived from an EMBL/GenBank/DDBJ whole genome shotgun (WGS) entry which is preliminary data.</text>
</comment>
<evidence type="ECO:0000313" key="3">
    <source>
        <dbReference type="Proteomes" id="UP001066276"/>
    </source>
</evidence>
<name>A0AAV7SEY8_PLEWA</name>
<dbReference type="Proteomes" id="UP001066276">
    <property type="component" value="Chromosome 4_2"/>
</dbReference>
<gene>
    <name evidence="2" type="ORF">NDU88_003260</name>
</gene>